<dbReference type="PATRIC" id="fig|1354253.4.peg.3894"/>
<proteinExistence type="predicted"/>
<dbReference type="Proteomes" id="UP000078504">
    <property type="component" value="Unassembled WGS sequence"/>
</dbReference>
<reference evidence="1 2" key="1">
    <citation type="submission" date="2016-04" db="EMBL/GenBank/DDBJ databases">
        <title>ATOL: Assembling a taxonomically balanced genome-scale reconstruction of the evolutionary history of the Enterobacteriaceae.</title>
        <authorList>
            <person name="Plunkett G.III."/>
            <person name="Neeno-Eckwall E.C."/>
            <person name="Glasner J.D."/>
            <person name="Perna N.T."/>
        </authorList>
    </citation>
    <scope>NUCLEOTIDE SEQUENCE [LARGE SCALE GENOMIC DNA]</scope>
    <source>
        <strain evidence="1 2">ATCC 51604</strain>
    </source>
</reference>
<dbReference type="AlphaFoldDB" id="A0A1B7HQV7"/>
<protein>
    <submittedName>
        <fullName evidence="1">Uncharacterized protein</fullName>
    </submittedName>
</protein>
<evidence type="ECO:0000313" key="1">
    <source>
        <dbReference type="EMBL" id="OAT18030.1"/>
    </source>
</evidence>
<name>A0A1B7HQV7_9ENTR</name>
<dbReference type="EMBL" id="LXEP01000033">
    <property type="protein sequence ID" value="OAT18030.1"/>
    <property type="molecule type" value="Genomic_DNA"/>
</dbReference>
<gene>
    <name evidence="1" type="ORF">M977_03818</name>
</gene>
<accession>A0A1B7HQV7</accession>
<comment type="caution">
    <text evidence="1">The sequence shown here is derived from an EMBL/GenBank/DDBJ whole genome shotgun (WGS) entry which is preliminary data.</text>
</comment>
<sequence>MGLTPIQAQTLADEIYKVNANVTRSTVTFMNHKEHKTQITRDELGANTGWF</sequence>
<organism evidence="1 2">
    <name type="scientific">Buttiauxella gaviniae ATCC 51604</name>
    <dbReference type="NCBI Taxonomy" id="1354253"/>
    <lineage>
        <taxon>Bacteria</taxon>
        <taxon>Pseudomonadati</taxon>
        <taxon>Pseudomonadota</taxon>
        <taxon>Gammaproteobacteria</taxon>
        <taxon>Enterobacterales</taxon>
        <taxon>Enterobacteriaceae</taxon>
        <taxon>Buttiauxella</taxon>
    </lineage>
</organism>
<evidence type="ECO:0000313" key="2">
    <source>
        <dbReference type="Proteomes" id="UP000078504"/>
    </source>
</evidence>